<reference evidence="4" key="1">
    <citation type="submission" date="2020-05" db="EMBL/GenBank/DDBJ databases">
        <authorList>
            <person name="Chiriac C."/>
            <person name="Salcher M."/>
            <person name="Ghai R."/>
            <person name="Kavagutti S V."/>
        </authorList>
    </citation>
    <scope>NUCLEOTIDE SEQUENCE</scope>
</reference>
<proteinExistence type="predicted"/>
<evidence type="ECO:0000313" key="4">
    <source>
        <dbReference type="EMBL" id="CAB4197331.1"/>
    </source>
</evidence>
<dbReference type="EMBL" id="LR798371">
    <property type="protein sequence ID" value="CAB5227352.1"/>
    <property type="molecule type" value="Genomic_DNA"/>
</dbReference>
<evidence type="ECO:0000313" key="3">
    <source>
        <dbReference type="EMBL" id="CAB4183344.1"/>
    </source>
</evidence>
<evidence type="ECO:0000313" key="2">
    <source>
        <dbReference type="EMBL" id="CAB4176482.1"/>
    </source>
</evidence>
<dbReference type="EMBL" id="LR796850">
    <property type="protein sequence ID" value="CAB4169839.1"/>
    <property type="molecule type" value="Genomic_DNA"/>
</dbReference>
<gene>
    <name evidence="3" type="ORF">UFOVP1082_31</name>
    <name evidence="4" type="ORF">UFOVP1322_16</name>
    <name evidence="5" type="ORF">UFOVP1434_38</name>
    <name evidence="7" type="ORF">UFOVP1529_44</name>
    <name evidence="6" type="ORF">UFOVP1593_31</name>
    <name evidence="1" type="ORF">UFOVP906_9</name>
    <name evidence="2" type="ORF">UFOVP992_35</name>
</gene>
<evidence type="ECO:0000313" key="5">
    <source>
        <dbReference type="EMBL" id="CAB4212722.1"/>
    </source>
</evidence>
<evidence type="ECO:0000313" key="7">
    <source>
        <dbReference type="EMBL" id="CAB5227352.1"/>
    </source>
</evidence>
<dbReference type="EMBL" id="LR796936">
    <property type="protein sequence ID" value="CAB4176482.1"/>
    <property type="molecule type" value="Genomic_DNA"/>
</dbReference>
<evidence type="ECO:0000313" key="6">
    <source>
        <dbReference type="EMBL" id="CAB4217420.1"/>
    </source>
</evidence>
<dbReference type="EMBL" id="LR797035">
    <property type="protein sequence ID" value="CAB4183344.1"/>
    <property type="molecule type" value="Genomic_DNA"/>
</dbReference>
<dbReference type="EMBL" id="LR797447">
    <property type="protein sequence ID" value="CAB4217420.1"/>
    <property type="molecule type" value="Genomic_DNA"/>
</dbReference>
<sequence length="85" mass="10014">MFVTMKRKSTATKIAEHFGWDVEDIREYDYQPGHWNSNVKVYYGFDDNIAWSAGKTKPKHRECDNILWSKVPSNYPGNDDLWKGE</sequence>
<accession>A0A6J5RUU8</accession>
<organism evidence="4">
    <name type="scientific">uncultured Caudovirales phage</name>
    <dbReference type="NCBI Taxonomy" id="2100421"/>
    <lineage>
        <taxon>Viruses</taxon>
        <taxon>Duplodnaviria</taxon>
        <taxon>Heunggongvirae</taxon>
        <taxon>Uroviricota</taxon>
        <taxon>Caudoviricetes</taxon>
        <taxon>Peduoviridae</taxon>
        <taxon>Maltschvirus</taxon>
        <taxon>Maltschvirus maltsch</taxon>
    </lineage>
</organism>
<name>A0A6J5RUU8_9CAUD</name>
<dbReference type="EMBL" id="LR797256">
    <property type="protein sequence ID" value="CAB4197331.1"/>
    <property type="molecule type" value="Genomic_DNA"/>
</dbReference>
<protein>
    <submittedName>
        <fullName evidence="4">Uncharacterized protein</fullName>
    </submittedName>
</protein>
<dbReference type="EMBL" id="LR797385">
    <property type="protein sequence ID" value="CAB4212722.1"/>
    <property type="molecule type" value="Genomic_DNA"/>
</dbReference>
<evidence type="ECO:0000313" key="1">
    <source>
        <dbReference type="EMBL" id="CAB4169839.1"/>
    </source>
</evidence>